<sequence length="160" mass="17770">MSNYPNEIEDFHNTILKLKGITGIESGVDNLEPVEAGLLSQPPFAHLPHAALLRTNGGLENEVLIQFELETDYSQESLHSVEFLAWFVRDCARGGKAIQMRPFALPPSSPYGRQLGTTLKYHIDLFIDGIEESLDPALEVIGALNKSLNLAIRLYEIPLN</sequence>
<name>A0A369BP93_9BACL</name>
<evidence type="ECO:0000313" key="1">
    <source>
        <dbReference type="EMBL" id="RCX23440.1"/>
    </source>
</evidence>
<dbReference type="AlphaFoldDB" id="A0A369BP93"/>
<keyword evidence="2" id="KW-1185">Reference proteome</keyword>
<accession>A0A369BP93</accession>
<protein>
    <submittedName>
        <fullName evidence="1">Uncharacterized protein</fullName>
    </submittedName>
</protein>
<dbReference type="EMBL" id="QPJW01000001">
    <property type="protein sequence ID" value="RCX23440.1"/>
    <property type="molecule type" value="Genomic_DNA"/>
</dbReference>
<dbReference type="Proteomes" id="UP000253090">
    <property type="component" value="Unassembled WGS sequence"/>
</dbReference>
<evidence type="ECO:0000313" key="2">
    <source>
        <dbReference type="Proteomes" id="UP000253090"/>
    </source>
</evidence>
<dbReference type="OrthoDB" id="289561at2"/>
<proteinExistence type="predicted"/>
<dbReference type="RefSeq" id="WP_114495319.1">
    <property type="nucleotide sequence ID" value="NZ_QPJW01000001.1"/>
</dbReference>
<reference evidence="1 2" key="1">
    <citation type="submission" date="2018-07" db="EMBL/GenBank/DDBJ databases">
        <title>Genomic Encyclopedia of Type Strains, Phase III (KMG-III): the genomes of soil and plant-associated and newly described type strains.</title>
        <authorList>
            <person name="Whitman W."/>
        </authorList>
    </citation>
    <scope>NUCLEOTIDE SEQUENCE [LARGE SCALE GENOMIC DNA]</scope>
    <source>
        <strain evidence="1 2">CECT 8333</strain>
    </source>
</reference>
<gene>
    <name evidence="1" type="ORF">DFP94_1011039</name>
</gene>
<organism evidence="1 2">
    <name type="scientific">Fontibacillus phaseoli</name>
    <dbReference type="NCBI Taxonomy" id="1416533"/>
    <lineage>
        <taxon>Bacteria</taxon>
        <taxon>Bacillati</taxon>
        <taxon>Bacillota</taxon>
        <taxon>Bacilli</taxon>
        <taxon>Bacillales</taxon>
        <taxon>Paenibacillaceae</taxon>
        <taxon>Fontibacillus</taxon>
    </lineage>
</organism>
<comment type="caution">
    <text evidence="1">The sequence shown here is derived from an EMBL/GenBank/DDBJ whole genome shotgun (WGS) entry which is preliminary data.</text>
</comment>